<gene>
    <name evidence="1" type="ORF">CHS0354_041751</name>
</gene>
<comment type="caution">
    <text evidence="1">The sequence shown here is derived from an EMBL/GenBank/DDBJ whole genome shotgun (WGS) entry which is preliminary data.</text>
</comment>
<reference evidence="1" key="2">
    <citation type="journal article" date="2021" name="Genome Biol. Evol.">
        <title>Developing a high-quality reference genome for a parasitic bivalve with doubly uniparental inheritance (Bivalvia: Unionida).</title>
        <authorList>
            <person name="Smith C.H."/>
        </authorList>
    </citation>
    <scope>NUCLEOTIDE SEQUENCE</scope>
    <source>
        <strain evidence="1">CHS0354</strain>
        <tissue evidence="1">Mantle</tissue>
    </source>
</reference>
<sequence length="148" mass="17361">MNVTDYTLMDNGFCFERYGQTGYTLMDNAYCFERYGQTGYTLMDNAYCFERYGETGYKLMDNAYCFERYGQTSYTIMDNAYCFERSFCMLVLGQNGNDGDLTMRNEHTKKITVTLLIAFRQYTYLPCIFVLTCNHRTGIPLYTARKSK</sequence>
<evidence type="ECO:0000313" key="2">
    <source>
        <dbReference type="Proteomes" id="UP001195483"/>
    </source>
</evidence>
<accession>A0AAE0W529</accession>
<evidence type="ECO:0000313" key="1">
    <source>
        <dbReference type="EMBL" id="KAK3601831.1"/>
    </source>
</evidence>
<proteinExistence type="predicted"/>
<name>A0AAE0W529_9BIVA</name>
<reference evidence="1" key="1">
    <citation type="journal article" date="2021" name="Genome Biol. Evol.">
        <title>A High-Quality Reference Genome for a Parasitic Bivalve with Doubly Uniparental Inheritance (Bivalvia: Unionida).</title>
        <authorList>
            <person name="Smith C.H."/>
        </authorList>
    </citation>
    <scope>NUCLEOTIDE SEQUENCE</scope>
    <source>
        <strain evidence="1">CHS0354</strain>
    </source>
</reference>
<dbReference type="EMBL" id="JAEAOA010002350">
    <property type="protein sequence ID" value="KAK3601831.1"/>
    <property type="molecule type" value="Genomic_DNA"/>
</dbReference>
<protein>
    <submittedName>
        <fullName evidence="1">Uncharacterized protein</fullName>
    </submittedName>
</protein>
<organism evidence="1 2">
    <name type="scientific">Potamilus streckersoni</name>
    <dbReference type="NCBI Taxonomy" id="2493646"/>
    <lineage>
        <taxon>Eukaryota</taxon>
        <taxon>Metazoa</taxon>
        <taxon>Spiralia</taxon>
        <taxon>Lophotrochozoa</taxon>
        <taxon>Mollusca</taxon>
        <taxon>Bivalvia</taxon>
        <taxon>Autobranchia</taxon>
        <taxon>Heteroconchia</taxon>
        <taxon>Palaeoheterodonta</taxon>
        <taxon>Unionida</taxon>
        <taxon>Unionoidea</taxon>
        <taxon>Unionidae</taxon>
        <taxon>Ambleminae</taxon>
        <taxon>Lampsilini</taxon>
        <taxon>Potamilus</taxon>
    </lineage>
</organism>
<dbReference type="Proteomes" id="UP001195483">
    <property type="component" value="Unassembled WGS sequence"/>
</dbReference>
<dbReference type="AlphaFoldDB" id="A0AAE0W529"/>
<reference evidence="1" key="3">
    <citation type="submission" date="2023-05" db="EMBL/GenBank/DDBJ databases">
        <authorList>
            <person name="Smith C.H."/>
        </authorList>
    </citation>
    <scope>NUCLEOTIDE SEQUENCE</scope>
    <source>
        <strain evidence="1">CHS0354</strain>
        <tissue evidence="1">Mantle</tissue>
    </source>
</reference>
<keyword evidence="2" id="KW-1185">Reference proteome</keyword>